<organism evidence="2 3">
    <name type="scientific">Porphyra umbilicalis</name>
    <name type="common">Purple laver</name>
    <name type="synonym">Red alga</name>
    <dbReference type="NCBI Taxonomy" id="2786"/>
    <lineage>
        <taxon>Eukaryota</taxon>
        <taxon>Rhodophyta</taxon>
        <taxon>Bangiophyceae</taxon>
        <taxon>Bangiales</taxon>
        <taxon>Bangiaceae</taxon>
        <taxon>Porphyra</taxon>
    </lineage>
</organism>
<dbReference type="EMBL" id="KV918830">
    <property type="protein sequence ID" value="OSX77708.1"/>
    <property type="molecule type" value="Genomic_DNA"/>
</dbReference>
<evidence type="ECO:0000256" key="1">
    <source>
        <dbReference type="SAM" id="MobiDB-lite"/>
    </source>
</evidence>
<feature type="region of interest" description="Disordered" evidence="1">
    <location>
        <begin position="46"/>
        <end position="73"/>
    </location>
</feature>
<dbReference type="AlphaFoldDB" id="A0A1X6PA28"/>
<feature type="compositionally biased region" description="Polar residues" evidence="1">
    <location>
        <begin position="165"/>
        <end position="175"/>
    </location>
</feature>
<keyword evidence="3" id="KW-1185">Reference proteome</keyword>
<dbReference type="Proteomes" id="UP000218209">
    <property type="component" value="Unassembled WGS sequence"/>
</dbReference>
<reference evidence="2 3" key="1">
    <citation type="submission" date="2017-03" db="EMBL/GenBank/DDBJ databases">
        <title>WGS assembly of Porphyra umbilicalis.</title>
        <authorList>
            <person name="Brawley S.H."/>
            <person name="Blouin N.A."/>
            <person name="Ficko-Blean E."/>
            <person name="Wheeler G.L."/>
            <person name="Lohr M."/>
            <person name="Goodson H.V."/>
            <person name="Jenkins J.W."/>
            <person name="Blaby-Haas C.E."/>
            <person name="Helliwell K.E."/>
            <person name="Chan C."/>
            <person name="Marriage T."/>
            <person name="Bhattacharya D."/>
            <person name="Klein A.S."/>
            <person name="Badis Y."/>
            <person name="Brodie J."/>
            <person name="Cao Y."/>
            <person name="Collen J."/>
            <person name="Dittami S.M."/>
            <person name="Gachon C.M."/>
            <person name="Green B.R."/>
            <person name="Karpowicz S."/>
            <person name="Kim J.W."/>
            <person name="Kudahl U."/>
            <person name="Lin S."/>
            <person name="Michel G."/>
            <person name="Mittag M."/>
            <person name="Olson B.J."/>
            <person name="Pangilinan J."/>
            <person name="Peng Y."/>
            <person name="Qiu H."/>
            <person name="Shu S."/>
            <person name="Singer J.T."/>
            <person name="Smith A.G."/>
            <person name="Sprecher B.N."/>
            <person name="Wagner V."/>
            <person name="Wang W."/>
            <person name="Wang Z.-Y."/>
            <person name="Yan J."/>
            <person name="Yarish C."/>
            <person name="Zoeuner-Riek S."/>
            <person name="Zhuang Y."/>
            <person name="Zou Y."/>
            <person name="Lindquist E.A."/>
            <person name="Grimwood J."/>
            <person name="Barry K."/>
            <person name="Rokhsar D.S."/>
            <person name="Schmutz J."/>
            <person name="Stiller J.W."/>
            <person name="Grossman A.R."/>
            <person name="Prochnik S.E."/>
        </authorList>
    </citation>
    <scope>NUCLEOTIDE SEQUENCE [LARGE SCALE GENOMIC DNA]</scope>
    <source>
        <strain evidence="2">4086291</strain>
    </source>
</reference>
<gene>
    <name evidence="2" type="ORF">BU14_0136s0006</name>
</gene>
<proteinExistence type="predicted"/>
<sequence length="182" mass="19237">MVLRAPPSCTAFDLTGCPRPLRIDAVRVPASTGPMFPCWARAALGGSGHSPRKQGRRHGDVADGHTRDGTRGRPDTCVFCGRREQLRQRLGHAVLAVERDAAGDSRQRQAAGSGRPGIFKYLQGRALEAGAGGCVHGGRGGSHRLGRRHDCGRDDRPSAGRLVGTFSSGGTASSRSPRRPVP</sequence>
<feature type="compositionally biased region" description="Basic and acidic residues" evidence="1">
    <location>
        <begin position="57"/>
        <end position="73"/>
    </location>
</feature>
<protein>
    <submittedName>
        <fullName evidence="2">Uncharacterized protein</fullName>
    </submittedName>
</protein>
<accession>A0A1X6PA28</accession>
<feature type="compositionally biased region" description="Basic and acidic residues" evidence="1">
    <location>
        <begin position="148"/>
        <end position="158"/>
    </location>
</feature>
<feature type="region of interest" description="Disordered" evidence="1">
    <location>
        <begin position="138"/>
        <end position="182"/>
    </location>
</feature>
<evidence type="ECO:0000313" key="3">
    <source>
        <dbReference type="Proteomes" id="UP000218209"/>
    </source>
</evidence>
<name>A0A1X6PA28_PORUM</name>
<evidence type="ECO:0000313" key="2">
    <source>
        <dbReference type="EMBL" id="OSX77708.1"/>
    </source>
</evidence>